<dbReference type="EMBL" id="KZ309532">
    <property type="protein sequence ID" value="KAG8239153.1"/>
    <property type="molecule type" value="Genomic_DNA"/>
</dbReference>
<proteinExistence type="predicted"/>
<organism evidence="2 3">
    <name type="scientific">Ladona fulva</name>
    <name type="common">Scarce chaser dragonfly</name>
    <name type="synonym">Libellula fulva</name>
    <dbReference type="NCBI Taxonomy" id="123851"/>
    <lineage>
        <taxon>Eukaryota</taxon>
        <taxon>Metazoa</taxon>
        <taxon>Ecdysozoa</taxon>
        <taxon>Arthropoda</taxon>
        <taxon>Hexapoda</taxon>
        <taxon>Insecta</taxon>
        <taxon>Pterygota</taxon>
        <taxon>Palaeoptera</taxon>
        <taxon>Odonata</taxon>
        <taxon>Epiprocta</taxon>
        <taxon>Anisoptera</taxon>
        <taxon>Libelluloidea</taxon>
        <taxon>Libellulidae</taxon>
        <taxon>Ladona</taxon>
    </lineage>
</organism>
<protein>
    <recommendedName>
        <fullName evidence="1">Apoptosis-antagonizing transcription factor C-terminal domain-containing protein</fullName>
    </recommendedName>
</protein>
<evidence type="ECO:0000313" key="3">
    <source>
        <dbReference type="Proteomes" id="UP000792457"/>
    </source>
</evidence>
<reference evidence="2" key="2">
    <citation type="submission" date="2017-10" db="EMBL/GenBank/DDBJ databases">
        <title>Ladona fulva Genome sequencing and assembly.</title>
        <authorList>
            <person name="Murali S."/>
            <person name="Richards S."/>
            <person name="Bandaranaike D."/>
            <person name="Bellair M."/>
            <person name="Blankenburg K."/>
            <person name="Chao H."/>
            <person name="Dinh H."/>
            <person name="Doddapaneni H."/>
            <person name="Dugan-Rocha S."/>
            <person name="Elkadiri S."/>
            <person name="Gnanaolivu R."/>
            <person name="Hernandez B."/>
            <person name="Skinner E."/>
            <person name="Javaid M."/>
            <person name="Lee S."/>
            <person name="Li M."/>
            <person name="Ming W."/>
            <person name="Munidasa M."/>
            <person name="Muniz J."/>
            <person name="Nguyen L."/>
            <person name="Hughes D."/>
            <person name="Osuji N."/>
            <person name="Pu L.-L."/>
            <person name="Puazo M."/>
            <person name="Qu C."/>
            <person name="Quiroz J."/>
            <person name="Raj R."/>
            <person name="Weissenberger G."/>
            <person name="Xin Y."/>
            <person name="Zou X."/>
            <person name="Han Y."/>
            <person name="Worley K."/>
            <person name="Muzny D."/>
            <person name="Gibbs R."/>
        </authorList>
    </citation>
    <scope>NUCLEOTIDE SEQUENCE</scope>
    <source>
        <strain evidence="2">Sampled in the wild</strain>
    </source>
</reference>
<dbReference type="Pfam" id="PF08164">
    <property type="entry name" value="TRAUB"/>
    <property type="match status" value="1"/>
</dbReference>
<feature type="non-terminal residue" evidence="2">
    <location>
        <position position="108"/>
    </location>
</feature>
<dbReference type="OrthoDB" id="5783963at2759"/>
<keyword evidence="3" id="KW-1185">Reference proteome</keyword>
<dbReference type="InterPro" id="IPR012617">
    <property type="entry name" value="AATF_C"/>
</dbReference>
<feature type="domain" description="Apoptosis-antagonizing transcription factor C-terminal" evidence="1">
    <location>
        <begin position="1"/>
        <end position="79"/>
    </location>
</feature>
<dbReference type="PANTHER" id="PTHR15565:SF0">
    <property type="entry name" value="PROTEIN AATF"/>
    <property type="match status" value="1"/>
</dbReference>
<accession>A0A8K0KRP3</accession>
<dbReference type="InterPro" id="IPR039223">
    <property type="entry name" value="AATF/Bfr2"/>
</dbReference>
<name>A0A8K0KRP3_LADFU</name>
<sequence>MLRELIERKSADLADPTQLGRQWNELQKLRSKLKKKVDTKASKGRKIRYVVHSSLVNFMAPVPLSWNDSAMDDLFRSLFVEAGEESIQGTSTFISVIEEQFHSPIEVF</sequence>
<reference evidence="2" key="1">
    <citation type="submission" date="2013-04" db="EMBL/GenBank/DDBJ databases">
        <authorList>
            <person name="Qu J."/>
            <person name="Murali S.C."/>
            <person name="Bandaranaike D."/>
            <person name="Bellair M."/>
            <person name="Blankenburg K."/>
            <person name="Chao H."/>
            <person name="Dinh H."/>
            <person name="Doddapaneni H."/>
            <person name="Downs B."/>
            <person name="Dugan-Rocha S."/>
            <person name="Elkadiri S."/>
            <person name="Gnanaolivu R.D."/>
            <person name="Hernandez B."/>
            <person name="Javaid M."/>
            <person name="Jayaseelan J.C."/>
            <person name="Lee S."/>
            <person name="Li M."/>
            <person name="Ming W."/>
            <person name="Munidasa M."/>
            <person name="Muniz J."/>
            <person name="Nguyen L."/>
            <person name="Ongeri F."/>
            <person name="Osuji N."/>
            <person name="Pu L.-L."/>
            <person name="Puazo M."/>
            <person name="Qu C."/>
            <person name="Quiroz J."/>
            <person name="Raj R."/>
            <person name="Weissenberger G."/>
            <person name="Xin Y."/>
            <person name="Zou X."/>
            <person name="Han Y."/>
            <person name="Richards S."/>
            <person name="Worley K."/>
            <person name="Muzny D."/>
            <person name="Gibbs R."/>
        </authorList>
    </citation>
    <scope>NUCLEOTIDE SEQUENCE</scope>
    <source>
        <strain evidence="2">Sampled in the wild</strain>
    </source>
</reference>
<evidence type="ECO:0000259" key="1">
    <source>
        <dbReference type="Pfam" id="PF08164"/>
    </source>
</evidence>
<dbReference type="GO" id="GO:0005730">
    <property type="term" value="C:nucleolus"/>
    <property type="evidence" value="ECO:0007669"/>
    <property type="project" value="TreeGrafter"/>
</dbReference>
<gene>
    <name evidence="2" type="ORF">J437_LFUL018037</name>
</gene>
<dbReference type="Proteomes" id="UP000792457">
    <property type="component" value="Unassembled WGS sequence"/>
</dbReference>
<evidence type="ECO:0000313" key="2">
    <source>
        <dbReference type="EMBL" id="KAG8239153.1"/>
    </source>
</evidence>
<dbReference type="GO" id="GO:0006357">
    <property type="term" value="P:regulation of transcription by RNA polymerase II"/>
    <property type="evidence" value="ECO:0007669"/>
    <property type="project" value="TreeGrafter"/>
</dbReference>
<dbReference type="PANTHER" id="PTHR15565">
    <property type="entry name" value="AATF PROTEIN APOPTOSIS ANTAGONIZING TRANSCRIPTION FACTOR"/>
    <property type="match status" value="1"/>
</dbReference>
<comment type="caution">
    <text evidence="2">The sequence shown here is derived from an EMBL/GenBank/DDBJ whole genome shotgun (WGS) entry which is preliminary data.</text>
</comment>
<dbReference type="AlphaFoldDB" id="A0A8K0KRP3"/>